<dbReference type="InterPro" id="IPR023549">
    <property type="entry name" value="Subtilisin_inhibitor"/>
</dbReference>
<evidence type="ECO:0000256" key="6">
    <source>
        <dbReference type="ARBA" id="ARBA00022900"/>
    </source>
</evidence>
<dbReference type="InterPro" id="IPR000691">
    <property type="entry name" value="Prot_inh_I16_SSI"/>
</dbReference>
<evidence type="ECO:0000256" key="2">
    <source>
        <dbReference type="ARBA" id="ARBA00010472"/>
    </source>
</evidence>
<comment type="subcellular location">
    <subcellularLocation>
        <location evidence="1">Secreted</location>
    </subcellularLocation>
</comment>
<dbReference type="PRINTS" id="PR00294">
    <property type="entry name" value="SSBTLNINHBTR"/>
</dbReference>
<dbReference type="Proteomes" id="UP001595891">
    <property type="component" value="Unassembled WGS sequence"/>
</dbReference>
<dbReference type="Gene3D" id="3.30.350.10">
    <property type="entry name" value="Subtilisin inhibitor-like"/>
    <property type="match status" value="1"/>
</dbReference>
<evidence type="ECO:0000256" key="8">
    <source>
        <dbReference type="RuleBase" id="RU003471"/>
    </source>
</evidence>
<evidence type="ECO:0000256" key="7">
    <source>
        <dbReference type="ARBA" id="ARBA00023157"/>
    </source>
</evidence>
<proteinExistence type="inferred from homology"/>
<keyword evidence="6 8" id="KW-0722">Serine protease inhibitor</keyword>
<evidence type="ECO:0000256" key="1">
    <source>
        <dbReference type="ARBA" id="ARBA00004613"/>
    </source>
</evidence>
<evidence type="ECO:0000259" key="9">
    <source>
        <dbReference type="Pfam" id="PF00720"/>
    </source>
</evidence>
<dbReference type="EMBL" id="JBHSFN010000011">
    <property type="protein sequence ID" value="MFC4588163.1"/>
    <property type="molecule type" value="Genomic_DNA"/>
</dbReference>
<feature type="domain" description="Subtilisin inhibitor" evidence="9">
    <location>
        <begin position="17"/>
        <end position="103"/>
    </location>
</feature>
<accession>A0ABV9EH92</accession>
<reference evidence="11" key="1">
    <citation type="journal article" date="2019" name="Int. J. Syst. Evol. Microbiol.">
        <title>The Global Catalogue of Microorganisms (GCM) 10K type strain sequencing project: providing services to taxonomists for standard genome sequencing and annotation.</title>
        <authorList>
            <consortium name="The Broad Institute Genomics Platform"/>
            <consortium name="The Broad Institute Genome Sequencing Center for Infectious Disease"/>
            <person name="Wu L."/>
            <person name="Ma J."/>
        </authorList>
    </citation>
    <scope>NUCLEOTIDE SEQUENCE [LARGE SCALE GENOMIC DNA]</scope>
    <source>
        <strain evidence="11">CCUG 49560</strain>
    </source>
</reference>
<comment type="caution">
    <text evidence="10">The sequence shown here is derived from an EMBL/GenBank/DDBJ whole genome shotgun (WGS) entry which is preliminary data.</text>
</comment>
<keyword evidence="4" id="KW-0964">Secreted</keyword>
<keyword evidence="11" id="KW-1185">Reference proteome</keyword>
<name>A0ABV9EH92_9ACTN</name>
<evidence type="ECO:0000313" key="10">
    <source>
        <dbReference type="EMBL" id="MFC4588163.1"/>
    </source>
</evidence>
<dbReference type="SUPFAM" id="SSF55399">
    <property type="entry name" value="Subtilisin inhibitor"/>
    <property type="match status" value="1"/>
</dbReference>
<evidence type="ECO:0000256" key="4">
    <source>
        <dbReference type="ARBA" id="ARBA00022525"/>
    </source>
</evidence>
<dbReference type="InterPro" id="IPR036819">
    <property type="entry name" value="Subtilisin_inhibitor-like_sf"/>
</dbReference>
<protein>
    <submittedName>
        <fullName evidence="10">SSI family serine proteinase inhibitor</fullName>
    </submittedName>
</protein>
<evidence type="ECO:0000256" key="5">
    <source>
        <dbReference type="ARBA" id="ARBA00022690"/>
    </source>
</evidence>
<keyword evidence="7" id="KW-1015">Disulfide bond</keyword>
<comment type="subunit">
    <text evidence="3">Homodimer.</text>
</comment>
<sequence length="117" mass="12115">MSSGVGTSGVAVDNTAQVLALTVRRGPKAFPPDRIVTLRCSPPSGSHPRPVFACRVLAVVGGDPTKLDLSPGANCPKIFAPVSVAALGTWNGNRIRVERTFGNACLLKAATGPVFDF</sequence>
<comment type="similarity">
    <text evidence="2 8">Belongs to the protease inhibitor I16 (SSI) family.</text>
</comment>
<organism evidence="10 11">
    <name type="scientific">Sphaerisporangium corydalis</name>
    <dbReference type="NCBI Taxonomy" id="1441875"/>
    <lineage>
        <taxon>Bacteria</taxon>
        <taxon>Bacillati</taxon>
        <taxon>Actinomycetota</taxon>
        <taxon>Actinomycetes</taxon>
        <taxon>Streptosporangiales</taxon>
        <taxon>Streptosporangiaceae</taxon>
        <taxon>Sphaerisporangium</taxon>
    </lineage>
</organism>
<keyword evidence="5 8" id="KW-0646">Protease inhibitor</keyword>
<dbReference type="RefSeq" id="WP_262850732.1">
    <property type="nucleotide sequence ID" value="NZ_JANZYP010000115.1"/>
</dbReference>
<gene>
    <name evidence="10" type="ORF">ACFO8L_18890</name>
</gene>
<evidence type="ECO:0000313" key="11">
    <source>
        <dbReference type="Proteomes" id="UP001595891"/>
    </source>
</evidence>
<evidence type="ECO:0000256" key="3">
    <source>
        <dbReference type="ARBA" id="ARBA00011738"/>
    </source>
</evidence>
<dbReference type="Pfam" id="PF00720">
    <property type="entry name" value="SSI"/>
    <property type="match status" value="1"/>
</dbReference>